<protein>
    <submittedName>
        <fullName evidence="2">Uncharacterized protein</fullName>
    </submittedName>
</protein>
<name>A0A6G8Q3M4_9ACTN</name>
<evidence type="ECO:0000313" key="3">
    <source>
        <dbReference type="Proteomes" id="UP000502706"/>
    </source>
</evidence>
<dbReference type="KEGG" id="rmar:GBA65_21835"/>
<reference evidence="2 3" key="1">
    <citation type="submission" date="2019-10" db="EMBL/GenBank/DDBJ databases">
        <title>Rubrobacter sp nov SCSIO 52915 isolated from a deep-sea sediment in the South China Sea.</title>
        <authorList>
            <person name="Chen R.W."/>
        </authorList>
    </citation>
    <scope>NUCLEOTIDE SEQUENCE [LARGE SCALE GENOMIC DNA]</scope>
    <source>
        <strain evidence="2 3">SCSIO 52915</strain>
        <plasmid evidence="2 3">unnamed1</plasmid>
    </source>
</reference>
<evidence type="ECO:0000256" key="1">
    <source>
        <dbReference type="SAM" id="MobiDB-lite"/>
    </source>
</evidence>
<sequence length="190" mass="21038">MPVENNPLRPTEYHFTGVFRPVGKDHVLADRRGHACAVVGYDLDLDRDVPLTFLVRFADDFESHVFPEEVDDHAPYRKHDPTVPPAPRDGDVPGAERFRQARELREGIVHARFAWHEATLSDGTPSPERHAGAEEALCAYAEAFGLEIPGEEDTQERALQRLARAYPENSDVAAYVVAAARAASGREGQG</sequence>
<geneLocation type="plasmid" evidence="2 3">
    <name>unnamed1</name>
</geneLocation>
<proteinExistence type="predicted"/>
<evidence type="ECO:0000313" key="2">
    <source>
        <dbReference type="EMBL" id="QIN81081.1"/>
    </source>
</evidence>
<accession>A0A6G8Q3M4</accession>
<dbReference type="EMBL" id="CP045122">
    <property type="protein sequence ID" value="QIN81081.1"/>
    <property type="molecule type" value="Genomic_DNA"/>
</dbReference>
<dbReference type="AlphaFoldDB" id="A0A6G8Q3M4"/>
<organism evidence="2 3">
    <name type="scientific">Rubrobacter marinus</name>
    <dbReference type="NCBI Taxonomy" id="2653852"/>
    <lineage>
        <taxon>Bacteria</taxon>
        <taxon>Bacillati</taxon>
        <taxon>Actinomycetota</taxon>
        <taxon>Rubrobacteria</taxon>
        <taxon>Rubrobacterales</taxon>
        <taxon>Rubrobacteraceae</taxon>
        <taxon>Rubrobacter</taxon>
    </lineage>
</organism>
<feature type="region of interest" description="Disordered" evidence="1">
    <location>
        <begin position="73"/>
        <end position="92"/>
    </location>
</feature>
<keyword evidence="3" id="KW-1185">Reference proteome</keyword>
<keyword evidence="2" id="KW-0614">Plasmid</keyword>
<gene>
    <name evidence="2" type="ORF">GBA65_21835</name>
</gene>
<dbReference type="Proteomes" id="UP000502706">
    <property type="component" value="Plasmid unnamed1"/>
</dbReference>
<dbReference type="RefSeq" id="WP_166398791.1">
    <property type="nucleotide sequence ID" value="NZ_CP045122.1"/>
</dbReference>